<dbReference type="EMBL" id="CM000760">
    <property type="protein sequence ID" value="OQU91525.1"/>
    <property type="molecule type" value="Genomic_DNA"/>
</dbReference>
<dbReference type="InParanoid" id="A0A1Z5S713"/>
<gene>
    <name evidence="2" type="ORF">SORBI_3001G197901</name>
</gene>
<evidence type="ECO:0000256" key="1">
    <source>
        <dbReference type="SAM" id="MobiDB-lite"/>
    </source>
</evidence>
<evidence type="ECO:0000313" key="3">
    <source>
        <dbReference type="Proteomes" id="UP000000768"/>
    </source>
</evidence>
<sequence length="98" mass="10337">MGIAAVALCCEATPRIEHREGDTNNELQPQQTGQGPRNPLLVVLLQILLAGRGLSGPLLARGGAAAAVMSQARVVACRSPSSCRSTRHHVCAASRERR</sequence>
<dbReference type="Proteomes" id="UP000000768">
    <property type="component" value="Chromosome 1"/>
</dbReference>
<reference evidence="2 3" key="1">
    <citation type="journal article" date="2009" name="Nature">
        <title>The Sorghum bicolor genome and the diversification of grasses.</title>
        <authorList>
            <person name="Paterson A.H."/>
            <person name="Bowers J.E."/>
            <person name="Bruggmann R."/>
            <person name="Dubchak I."/>
            <person name="Grimwood J."/>
            <person name="Gundlach H."/>
            <person name="Haberer G."/>
            <person name="Hellsten U."/>
            <person name="Mitros T."/>
            <person name="Poliakov A."/>
            <person name="Schmutz J."/>
            <person name="Spannagl M."/>
            <person name="Tang H."/>
            <person name="Wang X."/>
            <person name="Wicker T."/>
            <person name="Bharti A.K."/>
            <person name="Chapman J."/>
            <person name="Feltus F.A."/>
            <person name="Gowik U."/>
            <person name="Grigoriev I.V."/>
            <person name="Lyons E."/>
            <person name="Maher C.A."/>
            <person name="Martis M."/>
            <person name="Narechania A."/>
            <person name="Otillar R.P."/>
            <person name="Penning B.W."/>
            <person name="Salamov A.A."/>
            <person name="Wang Y."/>
            <person name="Zhang L."/>
            <person name="Carpita N.C."/>
            <person name="Freeling M."/>
            <person name="Gingle A.R."/>
            <person name="Hash C.T."/>
            <person name="Keller B."/>
            <person name="Klein P."/>
            <person name="Kresovich S."/>
            <person name="McCann M.C."/>
            <person name="Ming R."/>
            <person name="Peterson D.G."/>
            <person name="Mehboob-ur-Rahman"/>
            <person name="Ware D."/>
            <person name="Westhoff P."/>
            <person name="Mayer K.F."/>
            <person name="Messing J."/>
            <person name="Rokhsar D.S."/>
        </authorList>
    </citation>
    <scope>NUCLEOTIDE SEQUENCE [LARGE SCALE GENOMIC DNA]</scope>
    <source>
        <strain evidence="3">cv. BTx623</strain>
    </source>
</reference>
<dbReference type="Gramene" id="OQU91525">
    <property type="protein sequence ID" value="OQU91525"/>
    <property type="gene ID" value="SORBI_3001G197901"/>
</dbReference>
<feature type="compositionally biased region" description="Polar residues" evidence="1">
    <location>
        <begin position="24"/>
        <end position="35"/>
    </location>
</feature>
<dbReference type="AlphaFoldDB" id="A0A1Z5S713"/>
<organism evidence="2 3">
    <name type="scientific">Sorghum bicolor</name>
    <name type="common">Sorghum</name>
    <name type="synonym">Sorghum vulgare</name>
    <dbReference type="NCBI Taxonomy" id="4558"/>
    <lineage>
        <taxon>Eukaryota</taxon>
        <taxon>Viridiplantae</taxon>
        <taxon>Streptophyta</taxon>
        <taxon>Embryophyta</taxon>
        <taxon>Tracheophyta</taxon>
        <taxon>Spermatophyta</taxon>
        <taxon>Magnoliopsida</taxon>
        <taxon>Liliopsida</taxon>
        <taxon>Poales</taxon>
        <taxon>Poaceae</taxon>
        <taxon>PACMAD clade</taxon>
        <taxon>Panicoideae</taxon>
        <taxon>Andropogonodae</taxon>
        <taxon>Andropogoneae</taxon>
        <taxon>Sorghinae</taxon>
        <taxon>Sorghum</taxon>
    </lineage>
</organism>
<evidence type="ECO:0000313" key="2">
    <source>
        <dbReference type="EMBL" id="OQU91525.1"/>
    </source>
</evidence>
<proteinExistence type="predicted"/>
<reference evidence="3" key="2">
    <citation type="journal article" date="2018" name="Plant J.">
        <title>The Sorghum bicolor reference genome: improved assembly, gene annotations, a transcriptome atlas, and signatures of genome organization.</title>
        <authorList>
            <person name="McCormick R.F."/>
            <person name="Truong S.K."/>
            <person name="Sreedasyam A."/>
            <person name="Jenkins J."/>
            <person name="Shu S."/>
            <person name="Sims D."/>
            <person name="Kennedy M."/>
            <person name="Amirebrahimi M."/>
            <person name="Weers B.D."/>
            <person name="McKinley B."/>
            <person name="Mattison A."/>
            <person name="Morishige D.T."/>
            <person name="Grimwood J."/>
            <person name="Schmutz J."/>
            <person name="Mullet J.E."/>
        </authorList>
    </citation>
    <scope>NUCLEOTIDE SEQUENCE [LARGE SCALE GENOMIC DNA]</scope>
    <source>
        <strain evidence="3">cv. BTx623</strain>
    </source>
</reference>
<accession>A0A1Z5S713</accession>
<name>A0A1Z5S713_SORBI</name>
<feature type="region of interest" description="Disordered" evidence="1">
    <location>
        <begin position="17"/>
        <end position="36"/>
    </location>
</feature>
<protein>
    <submittedName>
        <fullName evidence="2">Uncharacterized protein</fullName>
    </submittedName>
</protein>
<keyword evidence="3" id="KW-1185">Reference proteome</keyword>